<dbReference type="InterPro" id="IPR046852">
    <property type="entry name" value="Neurobeachin_a-sol"/>
</dbReference>
<dbReference type="InterPro" id="IPR050865">
    <property type="entry name" value="BEACH_Domain"/>
</dbReference>
<dbReference type="Ensembl" id="ENSCVAT00000019145.1">
    <property type="protein sequence ID" value="ENSCVAP00000012012.1"/>
    <property type="gene ID" value="ENSCVAG00000014536.1"/>
</dbReference>
<evidence type="ECO:0000259" key="7">
    <source>
        <dbReference type="PROSITE" id="PS50197"/>
    </source>
</evidence>
<feature type="domain" description="BEACH-type PH" evidence="8">
    <location>
        <begin position="1890"/>
        <end position="1998"/>
    </location>
</feature>
<sequence length="2412" mass="270889">MSSEKPVSAPPGSADTDQDSQPPLPLPPAGSSAQPPPQQQQQVAAGAGSGSSGEKMVSAAGSMVLPAGVINPAVPIRNIQMKFAVLVGLIQVGEVSNRDIVETVLNLLVGGEFDLEMNFIIQEAESIGCMVELLSHCEVTCQAEIWSMFTAILRKSVRNLQTSTEVGLIQQVLLKMSTVDDMIADLLVDMLGVLASYSITVKELKLLFSMLRGENGIWPRHAIKLLSVLNQMPQRHGPDTFFNFPGRSAAAIALPPIAKWPYQNGFTINTWFRQDPLNNINVDKDKPYLYCFRTSKGIGYSAHFVGNCLIVTSLKSKGKGFQHCVKYDFQPRKWYMISIVHIYNRWRNSEIRCYVNGQLVSYGDMAWHVNTNDSYDKCFLGSSETADANRVFCGQLGAIYVFSEALNPAQIFAIHQLGPGYKSTFKFKSESDIHLAEHHKQVLYDGKLASSISFTYNAKATDAQLCLESSPRENPSIFVHSPHALMLQDVKAIVTHSIHSAIHSIGGIQVLFPLFAQLDYKQLNDSSVDTTVCATLLAFLVELLKSSVAMQEQMLGGKGFLVIGYLLEKSSRIHITRAVLEQFLSFAKYLDGLPHGAPLLKQLCDHVLFNAAIWIHTPAKVQLSLYTYLSSEFIGTATIYTTIRRVGTVLQLMHTLKYYYWAINPLECSGITPKGLDGPRPSQKEIISLRAFMLLFLKQLILKDRGVKEDELQSILNYLLTMHEDENIHDVLQLLVALMSEHPASMIPAFDQRNGIRVICKLLASKSESIRVQALKVLGYFLKHLGHKRKVEIMHTHSLFTLLGERLMMHTNTVSITTYNTLYEILTEQVCTQVVHKPHPEPDSTVKIQNPMILKVVATLLKNSSPSAELMEVRRLFLSDMIKLFSNSRENRRCLLQCSVWQDWMFSLGYINPKNPDEQKITEMVYNIFRILLYHAIKYEWGGWRVWVDTLSIAHSKVTYEAHKEYLAKMYEEYQRQEEENMKKGKKGSVSTISGLSATPAPVVNGNLEIDDNSQTQTPESEAEYGEGAGGDSRNLLAEGSVKRPNGEALTPGEQTAGPGVRVEVHDLLVDIKAEKVEATEVKLDDLDLSPEGLSGSVSVSGSGGVVGIENGPLVEVDSLLDSSYCSVVPNLNGNLAPKDETVGSGVRIGPSLGLSGVNMEDDGNMGPLITLADEKDSALHGRTAAQLERDLRVDLGFRGMPMTEEQRRQFSPGPRTTMFRIPEFKWSPMHQRLLTDLLFALETDVHVWRSHSTKSVMDFVNSNENIIFVHNTIHLISQMVDNIIIACGGILPLLSAATSPSTELENIEATQGMSSETAVTFLSRLMAMVDVLVFASSLNFSEIEAEKNMSSGGLMRQCLRLVCCVAVRNCLECRQRQRDRSCKSSLTKALAPQDPDRLLQDVDINRLRAVVFRDVDDSKQAQFLALAVVYFISVLMVSKYRDILEPQREIGRSTSLSGRSIRHEINSPTSTGDCFCVFLLLLHLVHISYSPVTHHFNFKSSFDLFLFFFRHKSNCVHSNNSLFTRFYYFPEMQEILKSLVAAPIDGTELGQESGPTPYHPDPALKTHPMLPMQFHSFDRSVISTMRLTKKEIYLKVCLSLIFFSLVFFLHLSISPHPPLHSITTKLERALEKVAPLLREIFVDFAPFLSRTLLGSHGQELLIEGTGLVCMKSSTSVVELVMLLCSQEWQNSIQKNAGLAFIELINEGRLLCHAMKDHIVRVANEAEFILNRQRAEDVHKHAEFESNCAQYAADRREEEKMCDHLISAAKHRDHVTANQLKQKILNILTNKHGAWGTMSQSQLHDFWRLDYWEDDLRRRRRFVRNAFGSTHADISLKTLEDYEEDEEEGGLKSKKTFRSQSVVTQNPEAELMLEGDDDAVSLLQEKEIDNLAGPVVLSTPAQLVAPVVVARGTLSITTTEIYFEVDEEDPAFKKMDAKVLAYSEGLHGKWMFSEIRAVFSRRYLLQNTGLEVFMANRTSVMFNFPDQATVKRVVYSLPRVGVGTSYGLPQARRISLATPRQLFKSSNMTQRWQRREISNFEYLMFLNTIAGRTYNDLNQYPVFPWVLTNYDSEELDLTLPGNFRDLSKPIGALNPKRAAFYAERYETWDDDGTPPHHYTTLYSTAHSTLTWMVRIEPFTTFFLNANDGKFDHPERAFSGIGRAWRNCQRDTADVKELIPEFYYLPEMFVNSNEYELGVRDDGVPVSDVELPVWAKKPEDFVRINRMALESEFVSCQLHQWIDLIFGYKQRGPEAVRALNVFNFLSYEGAVNLDNLDAAQREVIEAQIQLSGQVPSQLLIEPHPPRSSAMHLSPLMFKDQMQQDVIMVLKFPSNSPVTHVAANTLPHLSIPAAVTVTCSRLFAVNRWHNTVAPGYSLEQAHHLPIEMDPLIALLSVFATSHPDIPANLSDCLA</sequence>
<dbReference type="Pfam" id="PF20425">
    <property type="entry name" value="Neurobeachin"/>
    <property type="match status" value="1"/>
</dbReference>
<dbReference type="SUPFAM" id="SSF48371">
    <property type="entry name" value="ARM repeat"/>
    <property type="match status" value="1"/>
</dbReference>
<keyword evidence="3" id="KW-0677">Repeat</keyword>
<dbReference type="InterPro" id="IPR011993">
    <property type="entry name" value="PH-like_dom_sf"/>
</dbReference>
<dbReference type="Pfam" id="PF15787">
    <property type="entry name" value="DUF4704"/>
    <property type="match status" value="1"/>
</dbReference>
<dbReference type="PROSITE" id="PS51783">
    <property type="entry name" value="PH_BEACH"/>
    <property type="match status" value="1"/>
</dbReference>
<dbReference type="InterPro" id="IPR011989">
    <property type="entry name" value="ARM-like"/>
</dbReference>
<dbReference type="InterPro" id="IPR013320">
    <property type="entry name" value="ConA-like_dom_sf"/>
</dbReference>
<dbReference type="CDD" id="cd06071">
    <property type="entry name" value="Beach"/>
    <property type="match status" value="1"/>
</dbReference>
<evidence type="ECO:0000256" key="5">
    <source>
        <dbReference type="SAM" id="MobiDB-lite"/>
    </source>
</evidence>
<protein>
    <submittedName>
        <fullName evidence="9">Neurobeachin a</fullName>
    </submittedName>
</protein>
<dbReference type="PROSITE" id="PS50197">
    <property type="entry name" value="BEACH"/>
    <property type="match status" value="1"/>
</dbReference>
<evidence type="ECO:0000313" key="9">
    <source>
        <dbReference type="Ensembl" id="ENSCVAP00000012012.1"/>
    </source>
</evidence>
<evidence type="ECO:0000313" key="10">
    <source>
        <dbReference type="Proteomes" id="UP000265020"/>
    </source>
</evidence>
<dbReference type="GO" id="GO:0005829">
    <property type="term" value="C:cytosol"/>
    <property type="evidence" value="ECO:0007669"/>
    <property type="project" value="TreeGrafter"/>
</dbReference>
<dbReference type="Pfam" id="PF13385">
    <property type="entry name" value="Laminin_G_3"/>
    <property type="match status" value="1"/>
</dbReference>
<dbReference type="PANTHER" id="PTHR13743:SF62">
    <property type="entry name" value="NEUROBEACHIN"/>
    <property type="match status" value="1"/>
</dbReference>
<keyword evidence="2" id="KW-0853">WD repeat</keyword>
<reference evidence="9" key="2">
    <citation type="submission" date="2025-09" db="UniProtKB">
        <authorList>
            <consortium name="Ensembl"/>
        </authorList>
    </citation>
    <scope>IDENTIFICATION</scope>
</reference>
<dbReference type="PANTHER" id="PTHR13743">
    <property type="entry name" value="BEIGE/BEACH-RELATED"/>
    <property type="match status" value="1"/>
</dbReference>
<dbReference type="FunFam" id="2.60.120.200:FF:000010">
    <property type="entry name" value="neurobeachin isoform X2"/>
    <property type="match status" value="1"/>
</dbReference>
<dbReference type="Gene3D" id="2.60.120.200">
    <property type="match status" value="1"/>
</dbReference>
<feature type="compositionally biased region" description="Pro residues" evidence="5">
    <location>
        <begin position="22"/>
        <end position="38"/>
    </location>
</feature>
<evidence type="ECO:0000256" key="3">
    <source>
        <dbReference type="ARBA" id="ARBA00022737"/>
    </source>
</evidence>
<dbReference type="Gene3D" id="1.25.10.10">
    <property type="entry name" value="Leucine-rich Repeat Variant"/>
    <property type="match status" value="1"/>
</dbReference>
<evidence type="ECO:0000256" key="6">
    <source>
        <dbReference type="SAM" id="Phobius"/>
    </source>
</evidence>
<organism evidence="9 10">
    <name type="scientific">Cyprinodon variegatus</name>
    <name type="common">Sheepshead minnow</name>
    <dbReference type="NCBI Taxonomy" id="28743"/>
    <lineage>
        <taxon>Eukaryota</taxon>
        <taxon>Metazoa</taxon>
        <taxon>Chordata</taxon>
        <taxon>Craniata</taxon>
        <taxon>Vertebrata</taxon>
        <taxon>Euteleostomi</taxon>
        <taxon>Actinopterygii</taxon>
        <taxon>Neopterygii</taxon>
        <taxon>Teleostei</taxon>
        <taxon>Neoteleostei</taxon>
        <taxon>Acanthomorphata</taxon>
        <taxon>Ovalentaria</taxon>
        <taxon>Atherinomorphae</taxon>
        <taxon>Cyprinodontiformes</taxon>
        <taxon>Cyprinodontidae</taxon>
        <taxon>Cyprinodon</taxon>
    </lineage>
</organism>
<dbReference type="InterPro" id="IPR031570">
    <property type="entry name" value="NBEA/BDCP_DUF4704"/>
</dbReference>
<keyword evidence="10" id="KW-1185">Reference proteome</keyword>
<dbReference type="InterPro" id="IPR036372">
    <property type="entry name" value="BEACH_dom_sf"/>
</dbReference>
<dbReference type="Proteomes" id="UP000265020">
    <property type="component" value="Unassembled WGS sequence"/>
</dbReference>
<dbReference type="GO" id="GO:0008104">
    <property type="term" value="P:intracellular protein localization"/>
    <property type="evidence" value="ECO:0007669"/>
    <property type="project" value="TreeGrafter"/>
</dbReference>
<dbReference type="CDD" id="cd01201">
    <property type="entry name" value="PH_BEACH"/>
    <property type="match status" value="1"/>
</dbReference>
<proteinExistence type="predicted"/>
<dbReference type="FunFam" id="1.10.1540.10:FF:000001">
    <property type="entry name" value="neurobeachin isoform X1"/>
    <property type="match status" value="1"/>
</dbReference>
<dbReference type="OMA" id="XRKVEIM"/>
<dbReference type="GO" id="GO:0019901">
    <property type="term" value="F:protein kinase binding"/>
    <property type="evidence" value="ECO:0007669"/>
    <property type="project" value="TreeGrafter"/>
</dbReference>
<dbReference type="GO" id="GO:0016020">
    <property type="term" value="C:membrane"/>
    <property type="evidence" value="ECO:0007669"/>
    <property type="project" value="UniProtKB-SubCell"/>
</dbReference>
<dbReference type="Pfam" id="PF14844">
    <property type="entry name" value="PH_BEACH"/>
    <property type="match status" value="1"/>
</dbReference>
<feature type="domain" description="BEACH" evidence="7">
    <location>
        <begin position="2017"/>
        <end position="2305"/>
    </location>
</feature>
<evidence type="ECO:0000256" key="1">
    <source>
        <dbReference type="ARBA" id="ARBA00004370"/>
    </source>
</evidence>
<feature type="transmembrane region" description="Helical" evidence="6">
    <location>
        <begin position="1593"/>
        <end position="1614"/>
    </location>
</feature>
<dbReference type="SUPFAM" id="SSF50729">
    <property type="entry name" value="PH domain-like"/>
    <property type="match status" value="1"/>
</dbReference>
<reference evidence="9" key="1">
    <citation type="submission" date="2025-08" db="UniProtKB">
        <authorList>
            <consortium name="Ensembl"/>
        </authorList>
    </citation>
    <scope>IDENTIFICATION</scope>
</reference>
<dbReference type="InterPro" id="IPR010508">
    <property type="entry name" value="NBEA-like_DUF1088"/>
</dbReference>
<dbReference type="InterPro" id="IPR000409">
    <property type="entry name" value="BEACH_dom"/>
</dbReference>
<keyword evidence="4 6" id="KW-0472">Membrane</keyword>
<feature type="region of interest" description="Disordered" evidence="5">
    <location>
        <begin position="1"/>
        <end position="54"/>
    </location>
</feature>
<accession>A0A3Q2D191</accession>
<feature type="transmembrane region" description="Helical" evidence="6">
    <location>
        <begin position="1422"/>
        <end position="1439"/>
    </location>
</feature>
<dbReference type="FunFam" id="2.30.29.30:FF:000059">
    <property type="entry name" value="neurobeachin isoform X1"/>
    <property type="match status" value="1"/>
</dbReference>
<dbReference type="Gene3D" id="1.10.1540.10">
    <property type="entry name" value="BEACH domain"/>
    <property type="match status" value="1"/>
</dbReference>
<dbReference type="GeneTree" id="ENSGT00940000154934"/>
<dbReference type="Pfam" id="PF02138">
    <property type="entry name" value="Beach"/>
    <property type="match status" value="1"/>
</dbReference>
<name>A0A3Q2D191_CYPVA</name>
<dbReference type="SUPFAM" id="SSF81837">
    <property type="entry name" value="BEACH domain"/>
    <property type="match status" value="1"/>
</dbReference>
<evidence type="ECO:0000259" key="8">
    <source>
        <dbReference type="PROSITE" id="PS51783"/>
    </source>
</evidence>
<dbReference type="InterPro" id="IPR016024">
    <property type="entry name" value="ARM-type_fold"/>
</dbReference>
<keyword evidence="6" id="KW-1133">Transmembrane helix</keyword>
<comment type="subcellular location">
    <subcellularLocation>
        <location evidence="1">Membrane</location>
    </subcellularLocation>
</comment>
<dbReference type="Gene3D" id="2.30.29.30">
    <property type="entry name" value="Pleckstrin-homology domain (PH domain)/Phosphotyrosine-binding domain (PTB)"/>
    <property type="match status" value="1"/>
</dbReference>
<dbReference type="SMART" id="SM01026">
    <property type="entry name" value="Beach"/>
    <property type="match status" value="1"/>
</dbReference>
<dbReference type="InterPro" id="IPR023362">
    <property type="entry name" value="PH-BEACH_dom"/>
</dbReference>
<evidence type="ECO:0000256" key="2">
    <source>
        <dbReference type="ARBA" id="ARBA00022574"/>
    </source>
</evidence>
<dbReference type="SUPFAM" id="SSF49899">
    <property type="entry name" value="Concanavalin A-like lectins/glucanases"/>
    <property type="match status" value="1"/>
</dbReference>
<evidence type="ECO:0000256" key="4">
    <source>
        <dbReference type="ARBA" id="ARBA00023136"/>
    </source>
</evidence>
<dbReference type="Pfam" id="PF06469">
    <property type="entry name" value="DUF1088"/>
    <property type="match status" value="1"/>
</dbReference>
<feature type="region of interest" description="Disordered" evidence="5">
    <location>
        <begin position="979"/>
        <end position="1058"/>
    </location>
</feature>
<keyword evidence="6" id="KW-0812">Transmembrane</keyword>